<keyword evidence="4" id="KW-0288">FMN</keyword>
<evidence type="ECO:0000313" key="8">
    <source>
        <dbReference type="Proteomes" id="UP000199182"/>
    </source>
</evidence>
<gene>
    <name evidence="7" type="ORF">SAMN05192585_13726</name>
</gene>
<comment type="similarity">
    <text evidence="2">Belongs to the nitroreductase family.</text>
</comment>
<proteinExistence type="inferred from homology"/>
<dbReference type="Gene3D" id="3.40.109.10">
    <property type="entry name" value="NADH Oxidase"/>
    <property type="match status" value="1"/>
</dbReference>
<dbReference type="AlphaFoldDB" id="A0A1H0F252"/>
<comment type="cofactor">
    <cofactor evidence="1">
        <name>FMN</name>
        <dbReference type="ChEBI" id="CHEBI:58210"/>
    </cofactor>
</comment>
<evidence type="ECO:0000256" key="5">
    <source>
        <dbReference type="ARBA" id="ARBA00023002"/>
    </source>
</evidence>
<evidence type="ECO:0000256" key="1">
    <source>
        <dbReference type="ARBA" id="ARBA00001917"/>
    </source>
</evidence>
<dbReference type="PANTHER" id="PTHR43673:SF2">
    <property type="entry name" value="NITROREDUCTASE"/>
    <property type="match status" value="1"/>
</dbReference>
<dbReference type="SUPFAM" id="SSF55469">
    <property type="entry name" value="FMN-dependent nitroreductase-like"/>
    <property type="match status" value="1"/>
</dbReference>
<name>A0A1H0F252_9FIRM</name>
<evidence type="ECO:0000256" key="3">
    <source>
        <dbReference type="ARBA" id="ARBA00022630"/>
    </source>
</evidence>
<sequence>MDNVMLNKIAARRSIRKYRDEKVPAELVKELLKAAMSAPSACNQQPWHFVVIEDKEVLAALSEIHGGYTAMKNSPLVILVCGNPEAATLKQYWEHDCAAATENIFLAAQAIELGAIWMGVTQAADRDMEIIRSALNIPQEIIPFSFVAAGYPAEFKEPANRFDEAKVHYNSRW</sequence>
<reference evidence="7 8" key="1">
    <citation type="submission" date="2016-10" db="EMBL/GenBank/DDBJ databases">
        <authorList>
            <person name="de Groot N.N."/>
        </authorList>
    </citation>
    <scope>NUCLEOTIDE SEQUENCE [LARGE SCALE GENOMIC DNA]</scope>
    <source>
        <strain evidence="7 8">CGMCC 1.5012</strain>
    </source>
</reference>
<dbReference type="CDD" id="cd02150">
    <property type="entry name" value="nitroreductase"/>
    <property type="match status" value="1"/>
</dbReference>
<dbReference type="RefSeq" id="WP_092642631.1">
    <property type="nucleotide sequence ID" value="NZ_FNID01000037.1"/>
</dbReference>
<protein>
    <submittedName>
        <fullName evidence="7">Nitroreductase</fullName>
    </submittedName>
</protein>
<dbReference type="InterPro" id="IPR029479">
    <property type="entry name" value="Nitroreductase"/>
</dbReference>
<dbReference type="Proteomes" id="UP000199182">
    <property type="component" value="Unassembled WGS sequence"/>
</dbReference>
<dbReference type="InterPro" id="IPR000415">
    <property type="entry name" value="Nitroreductase-like"/>
</dbReference>
<keyword evidence="3" id="KW-0285">Flavoprotein</keyword>
<accession>A0A1H0F252</accession>
<keyword evidence="8" id="KW-1185">Reference proteome</keyword>
<evidence type="ECO:0000256" key="4">
    <source>
        <dbReference type="ARBA" id="ARBA00022643"/>
    </source>
</evidence>
<feature type="domain" description="Nitroreductase" evidence="6">
    <location>
        <begin position="70"/>
        <end position="151"/>
    </location>
</feature>
<evidence type="ECO:0000256" key="2">
    <source>
        <dbReference type="ARBA" id="ARBA00007118"/>
    </source>
</evidence>
<dbReference type="GO" id="GO:0016491">
    <property type="term" value="F:oxidoreductase activity"/>
    <property type="evidence" value="ECO:0007669"/>
    <property type="project" value="UniProtKB-KW"/>
</dbReference>
<organism evidence="7 8">
    <name type="scientific">Acetanaerobacterium elongatum</name>
    <dbReference type="NCBI Taxonomy" id="258515"/>
    <lineage>
        <taxon>Bacteria</taxon>
        <taxon>Bacillati</taxon>
        <taxon>Bacillota</taxon>
        <taxon>Clostridia</taxon>
        <taxon>Eubacteriales</taxon>
        <taxon>Oscillospiraceae</taxon>
        <taxon>Acetanaerobacterium</taxon>
    </lineage>
</organism>
<feature type="domain" description="Nitroreductase" evidence="6">
    <location>
        <begin position="9"/>
        <end position="63"/>
    </location>
</feature>
<evidence type="ECO:0000259" key="6">
    <source>
        <dbReference type="Pfam" id="PF00881"/>
    </source>
</evidence>
<keyword evidence="5" id="KW-0560">Oxidoreductase</keyword>
<dbReference type="EMBL" id="FNID01000037">
    <property type="protein sequence ID" value="SDN88619.1"/>
    <property type="molecule type" value="Genomic_DNA"/>
</dbReference>
<dbReference type="STRING" id="258515.SAMN05192585_13726"/>
<dbReference type="OrthoDB" id="9783470at2"/>
<dbReference type="PANTHER" id="PTHR43673">
    <property type="entry name" value="NAD(P)H NITROREDUCTASE YDGI-RELATED"/>
    <property type="match status" value="1"/>
</dbReference>
<dbReference type="Pfam" id="PF00881">
    <property type="entry name" value="Nitroreductase"/>
    <property type="match status" value="2"/>
</dbReference>
<evidence type="ECO:0000313" key="7">
    <source>
        <dbReference type="EMBL" id="SDN88619.1"/>
    </source>
</evidence>